<reference evidence="1" key="1">
    <citation type="submission" date="2020-05" db="EMBL/GenBank/DDBJ databases">
        <title>Large-scale comparative analyses of tick genomes elucidate their genetic diversity and vector capacities.</title>
        <authorList>
            <person name="Jia N."/>
            <person name="Wang J."/>
            <person name="Shi W."/>
            <person name="Du L."/>
            <person name="Sun Y."/>
            <person name="Zhan W."/>
            <person name="Jiang J."/>
            <person name="Wang Q."/>
            <person name="Zhang B."/>
            <person name="Ji P."/>
            <person name="Sakyi L.B."/>
            <person name="Cui X."/>
            <person name="Yuan T."/>
            <person name="Jiang B."/>
            <person name="Yang W."/>
            <person name="Lam T.T.-Y."/>
            <person name="Chang Q."/>
            <person name="Ding S."/>
            <person name="Wang X."/>
            <person name="Zhu J."/>
            <person name="Ruan X."/>
            <person name="Zhao L."/>
            <person name="Wei J."/>
            <person name="Que T."/>
            <person name="Du C."/>
            <person name="Cheng J."/>
            <person name="Dai P."/>
            <person name="Han X."/>
            <person name="Huang E."/>
            <person name="Gao Y."/>
            <person name="Liu J."/>
            <person name="Shao H."/>
            <person name="Ye R."/>
            <person name="Li L."/>
            <person name="Wei W."/>
            <person name="Wang X."/>
            <person name="Wang C."/>
            <person name="Yang T."/>
            <person name="Huo Q."/>
            <person name="Li W."/>
            <person name="Guo W."/>
            <person name="Chen H."/>
            <person name="Zhou L."/>
            <person name="Ni X."/>
            <person name="Tian J."/>
            <person name="Zhou Y."/>
            <person name="Sheng Y."/>
            <person name="Liu T."/>
            <person name="Pan Y."/>
            <person name="Xia L."/>
            <person name="Li J."/>
            <person name="Zhao F."/>
            <person name="Cao W."/>
        </authorList>
    </citation>
    <scope>NUCLEOTIDE SEQUENCE</scope>
    <source>
        <strain evidence="1">Dsil-2018</strain>
    </source>
</reference>
<gene>
    <name evidence="1" type="ORF">HPB49_013089</name>
</gene>
<proteinExistence type="predicted"/>
<dbReference type="Proteomes" id="UP000821865">
    <property type="component" value="Chromosome 3"/>
</dbReference>
<keyword evidence="2" id="KW-1185">Reference proteome</keyword>
<comment type="caution">
    <text evidence="1">The sequence shown here is derived from an EMBL/GenBank/DDBJ whole genome shotgun (WGS) entry which is preliminary data.</text>
</comment>
<organism evidence="1 2">
    <name type="scientific">Dermacentor silvarum</name>
    <name type="common">Tick</name>
    <dbReference type="NCBI Taxonomy" id="543639"/>
    <lineage>
        <taxon>Eukaryota</taxon>
        <taxon>Metazoa</taxon>
        <taxon>Ecdysozoa</taxon>
        <taxon>Arthropoda</taxon>
        <taxon>Chelicerata</taxon>
        <taxon>Arachnida</taxon>
        <taxon>Acari</taxon>
        <taxon>Parasitiformes</taxon>
        <taxon>Ixodida</taxon>
        <taxon>Ixodoidea</taxon>
        <taxon>Ixodidae</taxon>
        <taxon>Rhipicephalinae</taxon>
        <taxon>Dermacentor</taxon>
    </lineage>
</organism>
<accession>A0ACB8D5H7</accession>
<name>A0ACB8D5H7_DERSI</name>
<evidence type="ECO:0000313" key="1">
    <source>
        <dbReference type="EMBL" id="KAH7959687.1"/>
    </source>
</evidence>
<protein>
    <submittedName>
        <fullName evidence="1">Uncharacterized protein</fullName>
    </submittedName>
</protein>
<evidence type="ECO:0000313" key="2">
    <source>
        <dbReference type="Proteomes" id="UP000821865"/>
    </source>
</evidence>
<sequence>MERPTMRGTPWSTPTIEKGLKIRLTCGRRGYNIVQEIGTPLPSERTLQRHLENFKFSPRILHEILPSLSIKVKLTEEEFRQYFRLSKRTVRRLCDELDSIIGCQRASGLSTERKVLCALRFFGTGSFRRSVGREEQIGMAQPATSNTIQEVTEAIISVSARTKLGDFSLTPAAKDEAKAAFAQRGAIPGVLACVDGTLIAVMKPEGLSPADTASFMSRKGYYALNVIVVCNSELCILVVDLRLPDSGHDSWMWQHNPLCARLAAQLQPGLVLQLLLGGQLRLVPGSAASPVCPPEPLPSSLPRW</sequence>
<dbReference type="EMBL" id="CM023472">
    <property type="protein sequence ID" value="KAH7959687.1"/>
    <property type="molecule type" value="Genomic_DNA"/>
</dbReference>